<evidence type="ECO:0000313" key="7">
    <source>
        <dbReference type="Proteomes" id="UP001203852"/>
    </source>
</evidence>
<comment type="similarity">
    <text evidence="1">Belongs to the glycosyl hydrolase 13 family.</text>
</comment>
<proteinExistence type="inferred from homology"/>
<organism evidence="6 7">
    <name type="scientific">Exophiala viscosa</name>
    <dbReference type="NCBI Taxonomy" id="2486360"/>
    <lineage>
        <taxon>Eukaryota</taxon>
        <taxon>Fungi</taxon>
        <taxon>Dikarya</taxon>
        <taxon>Ascomycota</taxon>
        <taxon>Pezizomycotina</taxon>
        <taxon>Eurotiomycetes</taxon>
        <taxon>Chaetothyriomycetidae</taxon>
        <taxon>Chaetothyriales</taxon>
        <taxon>Herpotrichiellaceae</taxon>
        <taxon>Exophiala</taxon>
    </lineage>
</organism>
<evidence type="ECO:0000313" key="6">
    <source>
        <dbReference type="EMBL" id="KAI1609943.1"/>
    </source>
</evidence>
<evidence type="ECO:0000259" key="5">
    <source>
        <dbReference type="SMART" id="SM00642"/>
    </source>
</evidence>
<dbReference type="GO" id="GO:0004575">
    <property type="term" value="F:sucrose alpha-glucosidase activity"/>
    <property type="evidence" value="ECO:0007669"/>
    <property type="project" value="TreeGrafter"/>
</dbReference>
<dbReference type="CDD" id="cd11333">
    <property type="entry name" value="AmyAc_SI_OligoGlu_DGase"/>
    <property type="match status" value="1"/>
</dbReference>
<dbReference type="SUPFAM" id="SSF51011">
    <property type="entry name" value="Glycosyl hydrolase domain"/>
    <property type="match status" value="1"/>
</dbReference>
<keyword evidence="7" id="KW-1185">Reference proteome</keyword>
<reference evidence="6" key="1">
    <citation type="journal article" date="2022" name="bioRxiv">
        <title>Deciphering the potential niche of two novel black yeast fungi from a biological soil crust based on their genomes, phenotypes, and melanin regulation.</title>
        <authorList>
            <consortium name="DOE Joint Genome Institute"/>
            <person name="Carr E.C."/>
            <person name="Barton Q."/>
            <person name="Grambo S."/>
            <person name="Sullivan M."/>
            <person name="Renfro C.M."/>
            <person name="Kuo A."/>
            <person name="Pangilinan J."/>
            <person name="Lipzen A."/>
            <person name="Keymanesh K."/>
            <person name="Savage E."/>
            <person name="Barry K."/>
            <person name="Grigoriev I.V."/>
            <person name="Riekhof W.R."/>
            <person name="Harris S.S."/>
        </authorList>
    </citation>
    <scope>NUCLEOTIDE SEQUENCE</scope>
    <source>
        <strain evidence="6">JF 03-4F</strain>
    </source>
</reference>
<dbReference type="Gene3D" id="3.90.400.10">
    <property type="entry name" value="Oligo-1,6-glucosidase, Domain 2"/>
    <property type="match status" value="1"/>
</dbReference>
<dbReference type="Gene3D" id="3.20.20.80">
    <property type="entry name" value="Glycosidases"/>
    <property type="match status" value="1"/>
</dbReference>
<dbReference type="Proteomes" id="UP001203852">
    <property type="component" value="Unassembled WGS sequence"/>
</dbReference>
<comment type="caution">
    <text evidence="6">The sequence shown here is derived from an EMBL/GenBank/DDBJ whole genome shotgun (WGS) entry which is preliminary data.</text>
</comment>
<dbReference type="EMBL" id="MU404359">
    <property type="protein sequence ID" value="KAI1609943.1"/>
    <property type="molecule type" value="Genomic_DNA"/>
</dbReference>
<sequence>MSVSKPNWWKASTCYQIWPASYKDSNGDGIGDIVGIISTLPYLKDLGIETIWLSPMYDSPQKDMGYDISNYQDVYPAYGTLADMDRLIKECHDLDMKLILDLVINHTSDQHAWFLESRKNKTNQYADWYMWRDPKVIRGERHPPNNWASIFGGSAWEYCRERDQYYLHLFVKEQPDLNWENEETRRGIYESAIKFWLDKGIDGFRVDTANLYSKDTSYPDAPILVPGEPYQPAFKYFTNGPRMHEWLREQREILDKYGDVFMVGELPDTKADEVLRYISAKSREYSCVFDFDVVMLGQNKEGGSKKHHTHKHTLPQFKEAIRKVQGLLHGTDAWTTVFLENHDQGRSLSRFVTDKAPNREQAAKMLAVLMCCLTGTLFLYQGQEIGMYNHPEHWGIEDLRDIDSLNAYNDVMHRHKGDPLWLKKAMKGLQLVGRDNGRLPVQWDASANAGFTTGKPWIRVHDDYEQINVAAQQADPASPLNFWKKMISMRKKYADLMIFGKDFQVWDKFDQDVFTFTKVHPDGHEKILVFLNFSDDEQPLHYPTGLENVHKELLVCNVDEPGKYLTPWEARVYLIKEGVANGGQTRASKNVRLPA</sequence>
<dbReference type="SMART" id="SM00642">
    <property type="entry name" value="Aamy"/>
    <property type="match status" value="1"/>
</dbReference>
<accession>A0AAN6DQ25</accession>
<evidence type="ECO:0000256" key="2">
    <source>
        <dbReference type="ARBA" id="ARBA00022801"/>
    </source>
</evidence>
<evidence type="ECO:0000256" key="4">
    <source>
        <dbReference type="ARBA" id="ARBA00026248"/>
    </source>
</evidence>
<dbReference type="SUPFAM" id="SSF51445">
    <property type="entry name" value="(Trans)glycosidases"/>
    <property type="match status" value="1"/>
</dbReference>
<dbReference type="Gene3D" id="2.60.40.1180">
    <property type="entry name" value="Golgi alpha-mannosidase II"/>
    <property type="match status" value="1"/>
</dbReference>
<name>A0AAN6DQ25_9EURO</name>
<dbReference type="GO" id="GO:0004574">
    <property type="term" value="F:oligo-1,6-glucosidase activity"/>
    <property type="evidence" value="ECO:0007669"/>
    <property type="project" value="TreeGrafter"/>
</dbReference>
<dbReference type="Pfam" id="PF00128">
    <property type="entry name" value="Alpha-amylase"/>
    <property type="match status" value="1"/>
</dbReference>
<evidence type="ECO:0000256" key="3">
    <source>
        <dbReference type="ARBA" id="ARBA00023295"/>
    </source>
</evidence>
<dbReference type="GO" id="GO:0004556">
    <property type="term" value="F:alpha-amylase activity"/>
    <property type="evidence" value="ECO:0007669"/>
    <property type="project" value="TreeGrafter"/>
</dbReference>
<keyword evidence="3" id="KW-0326">Glycosidase</keyword>
<dbReference type="FunFam" id="3.20.20.80:FF:000064">
    <property type="entry name" value="Oligo-1,6-glucosidase"/>
    <property type="match status" value="1"/>
</dbReference>
<dbReference type="FunFam" id="3.20.20.80:FF:000087">
    <property type="entry name" value="Oligo-1,6-glucosidase IMA1"/>
    <property type="match status" value="1"/>
</dbReference>
<dbReference type="AlphaFoldDB" id="A0AAN6DQ25"/>
<feature type="domain" description="Glycosyl hydrolase family 13 catalytic" evidence="5">
    <location>
        <begin position="16"/>
        <end position="438"/>
    </location>
</feature>
<dbReference type="GO" id="GO:0000025">
    <property type="term" value="P:maltose catabolic process"/>
    <property type="evidence" value="ECO:0007669"/>
    <property type="project" value="TreeGrafter"/>
</dbReference>
<dbReference type="GO" id="GO:0033934">
    <property type="term" value="F:glucan 1,4-alpha-maltotriohydrolase activity"/>
    <property type="evidence" value="ECO:0007669"/>
    <property type="project" value="TreeGrafter"/>
</dbReference>
<keyword evidence="2" id="KW-0378">Hydrolase</keyword>
<dbReference type="FunFam" id="3.90.400.10:FF:000002">
    <property type="entry name" value="Sucrose isomerase"/>
    <property type="match status" value="1"/>
</dbReference>
<gene>
    <name evidence="6" type="ORF">EDD36DRAFT_60864</name>
</gene>
<dbReference type="GO" id="GO:0005987">
    <property type="term" value="P:sucrose catabolic process"/>
    <property type="evidence" value="ECO:0007669"/>
    <property type="project" value="TreeGrafter"/>
</dbReference>
<dbReference type="PANTHER" id="PTHR10357">
    <property type="entry name" value="ALPHA-AMYLASE FAMILY MEMBER"/>
    <property type="match status" value="1"/>
</dbReference>
<keyword evidence="4" id="KW-0462">Maltose metabolism</keyword>
<dbReference type="InterPro" id="IPR045857">
    <property type="entry name" value="O16G_dom_2"/>
</dbReference>
<protein>
    <submittedName>
        <fullName evidence="6">Glucan 1,6-alpha-glucosidase</fullName>
    </submittedName>
</protein>
<dbReference type="PANTHER" id="PTHR10357:SF179">
    <property type="entry name" value="NEUTRAL AND BASIC AMINO ACID TRANSPORT PROTEIN RBAT"/>
    <property type="match status" value="1"/>
</dbReference>
<dbReference type="InterPro" id="IPR017853">
    <property type="entry name" value="GH"/>
</dbReference>
<dbReference type="InterPro" id="IPR013780">
    <property type="entry name" value="Glyco_hydro_b"/>
</dbReference>
<dbReference type="InterPro" id="IPR006047">
    <property type="entry name" value="GH13_cat_dom"/>
</dbReference>
<evidence type="ECO:0000256" key="1">
    <source>
        <dbReference type="ARBA" id="ARBA00008061"/>
    </source>
</evidence>